<comment type="caution">
    <text evidence="8">The sequence shown here is derived from an EMBL/GenBank/DDBJ whole genome shotgun (WGS) entry which is preliminary data.</text>
</comment>
<keyword evidence="2 6" id="KW-0812">Transmembrane</keyword>
<evidence type="ECO:0000256" key="3">
    <source>
        <dbReference type="ARBA" id="ARBA00022989"/>
    </source>
</evidence>
<keyword evidence="5 6" id="KW-0472">Membrane</keyword>
<dbReference type="InterPro" id="IPR013121">
    <property type="entry name" value="Fe_red_NAD-bd_6"/>
</dbReference>
<dbReference type="Pfam" id="PF08030">
    <property type="entry name" value="NAD_binding_6"/>
    <property type="match status" value="1"/>
</dbReference>
<dbReference type="InterPro" id="IPR013112">
    <property type="entry name" value="FAD-bd_8"/>
</dbReference>
<organism evidence="8 9">
    <name type="scientific">Clitoria ternatea</name>
    <name type="common">Butterfly pea</name>
    <dbReference type="NCBI Taxonomy" id="43366"/>
    <lineage>
        <taxon>Eukaryota</taxon>
        <taxon>Viridiplantae</taxon>
        <taxon>Streptophyta</taxon>
        <taxon>Embryophyta</taxon>
        <taxon>Tracheophyta</taxon>
        <taxon>Spermatophyta</taxon>
        <taxon>Magnoliopsida</taxon>
        <taxon>eudicotyledons</taxon>
        <taxon>Gunneridae</taxon>
        <taxon>Pentapetalae</taxon>
        <taxon>rosids</taxon>
        <taxon>fabids</taxon>
        <taxon>Fabales</taxon>
        <taxon>Fabaceae</taxon>
        <taxon>Papilionoideae</taxon>
        <taxon>50 kb inversion clade</taxon>
        <taxon>NPAAA clade</taxon>
        <taxon>indigoferoid/millettioid clade</taxon>
        <taxon>Phaseoleae</taxon>
        <taxon>Clitoria</taxon>
    </lineage>
</organism>
<dbReference type="InterPro" id="IPR013130">
    <property type="entry name" value="Fe3_Rdtase_TM_dom"/>
</dbReference>
<protein>
    <recommendedName>
        <fullName evidence="7">FAD-binding FR-type domain-containing protein</fullName>
    </recommendedName>
</protein>
<feature type="transmembrane region" description="Helical" evidence="6">
    <location>
        <begin position="265"/>
        <end position="282"/>
    </location>
</feature>
<keyword evidence="9" id="KW-1185">Reference proteome</keyword>
<dbReference type="PANTHER" id="PTHR11972">
    <property type="entry name" value="NADPH OXIDASE"/>
    <property type="match status" value="1"/>
</dbReference>
<feature type="transmembrane region" description="Helical" evidence="6">
    <location>
        <begin position="98"/>
        <end position="127"/>
    </location>
</feature>
<dbReference type="PROSITE" id="PS51384">
    <property type="entry name" value="FAD_FR"/>
    <property type="match status" value="1"/>
</dbReference>
<evidence type="ECO:0000256" key="2">
    <source>
        <dbReference type="ARBA" id="ARBA00022692"/>
    </source>
</evidence>
<proteinExistence type="predicted"/>
<gene>
    <name evidence="8" type="ORF">RJT34_33262</name>
</gene>
<feature type="transmembrane region" description="Helical" evidence="6">
    <location>
        <begin position="58"/>
        <end position="78"/>
    </location>
</feature>
<dbReference type="SFLD" id="SFLDS00052">
    <property type="entry name" value="Ferric_Reductase_Domain"/>
    <property type="match status" value="1"/>
</dbReference>
<dbReference type="Gene3D" id="3.40.50.80">
    <property type="entry name" value="Nucleotide-binding domain of ferredoxin-NADP reductase (FNR) module"/>
    <property type="match status" value="2"/>
</dbReference>
<dbReference type="SUPFAM" id="SSF63380">
    <property type="entry name" value="Riboflavin synthase domain-like"/>
    <property type="match status" value="1"/>
</dbReference>
<dbReference type="SUPFAM" id="SSF52343">
    <property type="entry name" value="Ferredoxin reductase-like, C-terminal NADP-linked domain"/>
    <property type="match status" value="1"/>
</dbReference>
<feature type="transmembrane region" description="Helical" evidence="6">
    <location>
        <begin position="159"/>
        <end position="184"/>
    </location>
</feature>
<name>A0AAN9EZL1_CLITE</name>
<keyword evidence="4" id="KW-0560">Oxidoreductase</keyword>
<dbReference type="PANTHER" id="PTHR11972:SF155">
    <property type="entry name" value="FERRIC REDUCTION OXIDASE 8, MITOCHONDRIAL"/>
    <property type="match status" value="1"/>
</dbReference>
<dbReference type="Proteomes" id="UP001359559">
    <property type="component" value="Unassembled WGS sequence"/>
</dbReference>
<evidence type="ECO:0000256" key="5">
    <source>
        <dbReference type="ARBA" id="ARBA00023136"/>
    </source>
</evidence>
<dbReference type="EMBL" id="JAYKXN010000008">
    <property type="protein sequence ID" value="KAK7265640.1"/>
    <property type="molecule type" value="Genomic_DNA"/>
</dbReference>
<reference evidence="8 9" key="1">
    <citation type="submission" date="2024-01" db="EMBL/GenBank/DDBJ databases">
        <title>The genomes of 5 underutilized Papilionoideae crops provide insights into root nodulation and disease resistance.</title>
        <authorList>
            <person name="Yuan L."/>
        </authorList>
    </citation>
    <scope>NUCLEOTIDE SEQUENCE [LARGE SCALE GENOMIC DNA]</scope>
    <source>
        <strain evidence="8">LY-2023</strain>
        <tissue evidence="8">Leaf</tissue>
    </source>
</reference>
<dbReference type="Pfam" id="PF01794">
    <property type="entry name" value="Ferric_reduct"/>
    <property type="match status" value="1"/>
</dbReference>
<comment type="subcellular location">
    <subcellularLocation>
        <location evidence="1">Membrane</location>
        <topology evidence="1">Multi-pass membrane protein</topology>
    </subcellularLocation>
</comment>
<evidence type="ECO:0000256" key="4">
    <source>
        <dbReference type="ARBA" id="ARBA00023002"/>
    </source>
</evidence>
<evidence type="ECO:0000259" key="7">
    <source>
        <dbReference type="PROSITE" id="PS51384"/>
    </source>
</evidence>
<evidence type="ECO:0000256" key="6">
    <source>
        <dbReference type="SAM" id="Phobius"/>
    </source>
</evidence>
<dbReference type="AlphaFoldDB" id="A0AAN9EZL1"/>
<dbReference type="CDD" id="cd06186">
    <property type="entry name" value="NOX_Duox_like_FAD_NADP"/>
    <property type="match status" value="1"/>
</dbReference>
<feature type="transmembrane region" description="Helical" evidence="6">
    <location>
        <begin position="236"/>
        <end position="253"/>
    </location>
</feature>
<feature type="transmembrane region" description="Helical" evidence="6">
    <location>
        <begin position="288"/>
        <end position="305"/>
    </location>
</feature>
<feature type="transmembrane region" description="Helical" evidence="6">
    <location>
        <begin position="196"/>
        <end position="216"/>
    </location>
</feature>
<dbReference type="InterPro" id="IPR017927">
    <property type="entry name" value="FAD-bd_FR_type"/>
</dbReference>
<dbReference type="InterPro" id="IPR050369">
    <property type="entry name" value="RBOH/FRE"/>
</dbReference>
<dbReference type="InterPro" id="IPR039261">
    <property type="entry name" value="FNR_nucleotide-bd"/>
</dbReference>
<dbReference type="SFLD" id="SFLDG01168">
    <property type="entry name" value="Ferric_reductase_subgroup_(FRE"/>
    <property type="match status" value="1"/>
</dbReference>
<dbReference type="Pfam" id="PF08022">
    <property type="entry name" value="FAD_binding_8"/>
    <property type="match status" value="1"/>
</dbReference>
<feature type="transmembrane region" description="Helical" evidence="6">
    <location>
        <begin position="7"/>
        <end position="29"/>
    </location>
</feature>
<feature type="transmembrane region" description="Helical" evidence="6">
    <location>
        <begin position="538"/>
        <end position="562"/>
    </location>
</feature>
<evidence type="ECO:0000313" key="9">
    <source>
        <dbReference type="Proteomes" id="UP001359559"/>
    </source>
</evidence>
<feature type="domain" description="FAD-binding FR-type" evidence="7">
    <location>
        <begin position="300"/>
        <end position="419"/>
    </location>
</feature>
<dbReference type="InterPro" id="IPR017938">
    <property type="entry name" value="Riboflavin_synthase-like_b-brl"/>
</dbReference>
<keyword evidence="3 6" id="KW-1133">Transmembrane helix</keyword>
<evidence type="ECO:0000256" key="1">
    <source>
        <dbReference type="ARBA" id="ARBA00004141"/>
    </source>
</evidence>
<dbReference type="GO" id="GO:0005886">
    <property type="term" value="C:plasma membrane"/>
    <property type="evidence" value="ECO:0007669"/>
    <property type="project" value="TreeGrafter"/>
</dbReference>
<dbReference type="GO" id="GO:0000293">
    <property type="term" value="F:ferric-chelate reductase activity"/>
    <property type="evidence" value="ECO:0007669"/>
    <property type="project" value="TreeGrafter"/>
</dbReference>
<sequence length="707" mass="79873">MASSTALLAVILRLLIIFICTGWVSVWLLKPTQIWTTKWKHAEDSANNTIFGYYGLNFAVNSFPIIAIAILGLLFLDLKAGYQRRSAKSPSNVFSNPVVVNSMVGILSSIEILVAFFFMAFLVWTYYARISNDFKKLMADKSLKLNIWQLKYLRVATRFGLLAEASMALLLLPILRGLAVFRIIGIQFEASVRYHTWLGTAMILFATIHGASTLLVWGMSHHIQHEIWEWQKTGRVYLAGEIALVVGLVIWVTSLPQIRRRKFEIFYYTHHLYAVFLVFFLFHAGDKHFYMVFPGIFLFSLDKLLRVIQSSPKTCMVSARIFPCKAVELILPKDPMLKYNPTSVIILKIPTISHLQWHSFSIISSSKADDHIMSLIIKCEGWWTNSLYDLINAELDKGADKRKGIPVAIEGPYGPASVDFLRYDTLLLVAGGSGITPFLSILAEVDSATSKSRFPSRIQLVYVIKKAQDFCLLHSISHMLLNQSTEYIHLNLKLFVTQETQAGMGIRELLNKFHKIRTLQVNSLCSNYAAYGPESPTWMAVIAGFCSIIFFIFVICFNHIIIPSGKHSKLSKEKTPSWIVDLLLIAAFVLALSCSTLMAIFLRWRRLKKGIPSISHREIKPIDPSSEEFRNALEEHEVHFGGRPNFKDIFGKFQNGSRGSNIGVLVCGPESMKESVASACQQEFECFKFGAKGTEPCFTFHALNFTL</sequence>
<feature type="transmembrane region" description="Helical" evidence="6">
    <location>
        <begin position="582"/>
        <end position="602"/>
    </location>
</feature>
<accession>A0AAN9EZL1</accession>
<evidence type="ECO:0000313" key="8">
    <source>
        <dbReference type="EMBL" id="KAK7265640.1"/>
    </source>
</evidence>